<evidence type="ECO:0000256" key="1">
    <source>
        <dbReference type="ARBA" id="ARBA00022448"/>
    </source>
</evidence>
<dbReference type="GO" id="GO:0016887">
    <property type="term" value="F:ATP hydrolysis activity"/>
    <property type="evidence" value="ECO:0007669"/>
    <property type="project" value="InterPro"/>
</dbReference>
<dbReference type="SMART" id="SM00382">
    <property type="entry name" value="AAA"/>
    <property type="match status" value="1"/>
</dbReference>
<evidence type="ECO:0000313" key="6">
    <source>
        <dbReference type="Proteomes" id="UP000823922"/>
    </source>
</evidence>
<proteinExistence type="predicted"/>
<dbReference type="FunFam" id="3.40.50.300:FF:000032">
    <property type="entry name" value="Export ABC transporter ATP-binding protein"/>
    <property type="match status" value="1"/>
</dbReference>
<keyword evidence="2" id="KW-0547">Nucleotide-binding</keyword>
<dbReference type="SUPFAM" id="SSF52540">
    <property type="entry name" value="P-loop containing nucleoside triphosphate hydrolases"/>
    <property type="match status" value="1"/>
</dbReference>
<dbReference type="InterPro" id="IPR003593">
    <property type="entry name" value="AAA+_ATPase"/>
</dbReference>
<comment type="caution">
    <text evidence="5">The sequence shown here is derived from an EMBL/GenBank/DDBJ whole genome shotgun (WGS) entry which is preliminary data.</text>
</comment>
<dbReference type="Pfam" id="PF00005">
    <property type="entry name" value="ABC_tran"/>
    <property type="match status" value="1"/>
</dbReference>
<dbReference type="CDD" id="cd03255">
    <property type="entry name" value="ABC_MJ0796_LolCDE_FtsE"/>
    <property type="match status" value="1"/>
</dbReference>
<name>A0A9D2TSB6_9FIRM</name>
<dbReference type="GO" id="GO:0005524">
    <property type="term" value="F:ATP binding"/>
    <property type="evidence" value="ECO:0007669"/>
    <property type="project" value="UniProtKB-KW"/>
</dbReference>
<dbReference type="GO" id="GO:0022857">
    <property type="term" value="F:transmembrane transporter activity"/>
    <property type="evidence" value="ECO:0007669"/>
    <property type="project" value="TreeGrafter"/>
</dbReference>
<dbReference type="GO" id="GO:0005886">
    <property type="term" value="C:plasma membrane"/>
    <property type="evidence" value="ECO:0007669"/>
    <property type="project" value="TreeGrafter"/>
</dbReference>
<accession>A0A9D2TSB6</accession>
<dbReference type="GO" id="GO:0098796">
    <property type="term" value="C:membrane protein complex"/>
    <property type="evidence" value="ECO:0007669"/>
    <property type="project" value="UniProtKB-ARBA"/>
</dbReference>
<dbReference type="Gene3D" id="3.40.50.300">
    <property type="entry name" value="P-loop containing nucleotide triphosphate hydrolases"/>
    <property type="match status" value="1"/>
</dbReference>
<keyword evidence="1" id="KW-0813">Transport</keyword>
<dbReference type="InterPro" id="IPR017911">
    <property type="entry name" value="MacB-like_ATP-bd"/>
</dbReference>
<dbReference type="EMBL" id="DWVS01000124">
    <property type="protein sequence ID" value="HJC87345.1"/>
    <property type="molecule type" value="Genomic_DNA"/>
</dbReference>
<dbReference type="Proteomes" id="UP000823922">
    <property type="component" value="Unassembled WGS sequence"/>
</dbReference>
<evidence type="ECO:0000256" key="2">
    <source>
        <dbReference type="ARBA" id="ARBA00022741"/>
    </source>
</evidence>
<evidence type="ECO:0000259" key="4">
    <source>
        <dbReference type="PROSITE" id="PS50893"/>
    </source>
</evidence>
<gene>
    <name evidence="5" type="ORF">H9926_04935</name>
</gene>
<dbReference type="AlphaFoldDB" id="A0A9D2TSB6"/>
<sequence length="223" mass="24398">MAILQTENLKKYYGSGDTQVRALDGVDLAVENGEFVAIVGTSGSGKSTLLHMLGGLDRPTSGRVTVDGKDIFSLKDEALTIFRRRKIGFVFQSYNLVPVLSVYENIVLPVELDGRRPDQDYLQEVIAVLGLEKKRNSRPNQLSGGQQQRVAIARALAAKPAILLADEPTGNLDSRTSQDVLGLMKVAGQKFSQTMVMITHNEEIAQMADRIVRIEDGRIVSGK</sequence>
<keyword evidence="3 5" id="KW-0067">ATP-binding</keyword>
<reference evidence="5" key="2">
    <citation type="submission" date="2021-04" db="EMBL/GenBank/DDBJ databases">
        <authorList>
            <person name="Gilroy R."/>
        </authorList>
    </citation>
    <scope>NUCLEOTIDE SEQUENCE</scope>
    <source>
        <strain evidence="5">ChiBcec1-1630</strain>
    </source>
</reference>
<dbReference type="InterPro" id="IPR017871">
    <property type="entry name" value="ABC_transporter-like_CS"/>
</dbReference>
<dbReference type="PANTHER" id="PTHR24220">
    <property type="entry name" value="IMPORT ATP-BINDING PROTEIN"/>
    <property type="match status" value="1"/>
</dbReference>
<dbReference type="InterPro" id="IPR003439">
    <property type="entry name" value="ABC_transporter-like_ATP-bd"/>
</dbReference>
<dbReference type="PROSITE" id="PS00211">
    <property type="entry name" value="ABC_TRANSPORTER_1"/>
    <property type="match status" value="1"/>
</dbReference>
<evidence type="ECO:0000313" key="5">
    <source>
        <dbReference type="EMBL" id="HJC87345.1"/>
    </source>
</evidence>
<dbReference type="PROSITE" id="PS50893">
    <property type="entry name" value="ABC_TRANSPORTER_2"/>
    <property type="match status" value="1"/>
</dbReference>
<organism evidence="5 6">
    <name type="scientific">Candidatus Eisenbergiella intestinigallinarum</name>
    <dbReference type="NCBI Taxonomy" id="2838549"/>
    <lineage>
        <taxon>Bacteria</taxon>
        <taxon>Bacillati</taxon>
        <taxon>Bacillota</taxon>
        <taxon>Clostridia</taxon>
        <taxon>Lachnospirales</taxon>
        <taxon>Lachnospiraceae</taxon>
        <taxon>Eisenbergiella</taxon>
    </lineage>
</organism>
<dbReference type="InterPro" id="IPR015854">
    <property type="entry name" value="ABC_transpr_LolD-like"/>
</dbReference>
<feature type="domain" description="ABC transporter" evidence="4">
    <location>
        <begin position="4"/>
        <end position="223"/>
    </location>
</feature>
<protein>
    <submittedName>
        <fullName evidence="5">ABC transporter ATP-binding protein</fullName>
    </submittedName>
</protein>
<reference evidence="5" key="1">
    <citation type="journal article" date="2021" name="PeerJ">
        <title>Extensive microbial diversity within the chicken gut microbiome revealed by metagenomics and culture.</title>
        <authorList>
            <person name="Gilroy R."/>
            <person name="Ravi A."/>
            <person name="Getino M."/>
            <person name="Pursley I."/>
            <person name="Horton D.L."/>
            <person name="Alikhan N.F."/>
            <person name="Baker D."/>
            <person name="Gharbi K."/>
            <person name="Hall N."/>
            <person name="Watson M."/>
            <person name="Adriaenssens E.M."/>
            <person name="Foster-Nyarko E."/>
            <person name="Jarju S."/>
            <person name="Secka A."/>
            <person name="Antonio M."/>
            <person name="Oren A."/>
            <person name="Chaudhuri R.R."/>
            <person name="La Ragione R."/>
            <person name="Hildebrand F."/>
            <person name="Pallen M.J."/>
        </authorList>
    </citation>
    <scope>NUCLEOTIDE SEQUENCE</scope>
    <source>
        <strain evidence="5">ChiBcec1-1630</strain>
    </source>
</reference>
<dbReference type="InterPro" id="IPR027417">
    <property type="entry name" value="P-loop_NTPase"/>
</dbReference>
<evidence type="ECO:0000256" key="3">
    <source>
        <dbReference type="ARBA" id="ARBA00022840"/>
    </source>
</evidence>